<gene>
    <name evidence="3" type="ORF">Cci01nite_46570</name>
</gene>
<evidence type="ECO:0000259" key="2">
    <source>
        <dbReference type="Pfam" id="PF13399"/>
    </source>
</evidence>
<evidence type="ECO:0000256" key="1">
    <source>
        <dbReference type="SAM" id="Phobius"/>
    </source>
</evidence>
<protein>
    <recommendedName>
        <fullName evidence="2">LytR/CpsA/Psr regulator C-terminal domain-containing protein</fullName>
    </recommendedName>
</protein>
<evidence type="ECO:0000313" key="4">
    <source>
        <dbReference type="Proteomes" id="UP000659904"/>
    </source>
</evidence>
<accession>A0A8J3KIK7</accession>
<dbReference type="Proteomes" id="UP000659904">
    <property type="component" value="Unassembled WGS sequence"/>
</dbReference>
<comment type="caution">
    <text evidence="3">The sequence shown here is derived from an EMBL/GenBank/DDBJ whole genome shotgun (WGS) entry which is preliminary data.</text>
</comment>
<dbReference type="EMBL" id="BONH01000022">
    <property type="protein sequence ID" value="GIF99563.1"/>
    <property type="molecule type" value="Genomic_DNA"/>
</dbReference>
<proteinExistence type="predicted"/>
<feature type="domain" description="LytR/CpsA/Psr regulator C-terminal" evidence="2">
    <location>
        <begin position="73"/>
        <end position="165"/>
    </location>
</feature>
<dbReference type="InterPro" id="IPR027381">
    <property type="entry name" value="LytR/CpsA/Psr_C"/>
</dbReference>
<keyword evidence="1" id="KW-0472">Membrane</keyword>
<sequence>MTTTAAPETVEPRPARRRIRLAVLAVVAGAVVALVTTVLMVTAPDPTSPSALPAGCRPGQTPVSLDIPTEKQAQVNVFNGTATSDLAGTVAAGLRDRGLNVGTIGNEQTRQPGKVAVLRFGPDAVGAAHLVRGYVAEAEEEDKVAFEFDPARRTADVDLVVGGQYKLLATSTEMRHRMALLGRPALPPGTCRR</sequence>
<reference evidence="3 4" key="1">
    <citation type="submission" date="2021-01" db="EMBL/GenBank/DDBJ databases">
        <title>Whole genome shotgun sequence of Catellatospora citrea NBRC 14495.</title>
        <authorList>
            <person name="Komaki H."/>
            <person name="Tamura T."/>
        </authorList>
    </citation>
    <scope>NUCLEOTIDE SEQUENCE [LARGE SCALE GENOMIC DNA]</scope>
    <source>
        <strain evidence="3 4">NBRC 14495</strain>
    </source>
</reference>
<dbReference type="RefSeq" id="WP_120317939.1">
    <property type="nucleotide sequence ID" value="NZ_BONH01000022.1"/>
</dbReference>
<evidence type="ECO:0000313" key="3">
    <source>
        <dbReference type="EMBL" id="GIF99563.1"/>
    </source>
</evidence>
<keyword evidence="1" id="KW-1133">Transmembrane helix</keyword>
<dbReference type="Pfam" id="PF13399">
    <property type="entry name" value="LytR_C"/>
    <property type="match status" value="1"/>
</dbReference>
<keyword evidence="1" id="KW-0812">Transmembrane</keyword>
<keyword evidence="4" id="KW-1185">Reference proteome</keyword>
<dbReference type="AlphaFoldDB" id="A0A8J3KIK7"/>
<dbReference type="Gene3D" id="3.30.70.2390">
    <property type="match status" value="1"/>
</dbReference>
<organism evidence="3 4">
    <name type="scientific">Catellatospora citrea</name>
    <dbReference type="NCBI Taxonomy" id="53366"/>
    <lineage>
        <taxon>Bacteria</taxon>
        <taxon>Bacillati</taxon>
        <taxon>Actinomycetota</taxon>
        <taxon>Actinomycetes</taxon>
        <taxon>Micromonosporales</taxon>
        <taxon>Micromonosporaceae</taxon>
        <taxon>Catellatospora</taxon>
    </lineage>
</organism>
<name>A0A8J3KIK7_9ACTN</name>
<feature type="transmembrane region" description="Helical" evidence="1">
    <location>
        <begin position="21"/>
        <end position="43"/>
    </location>
</feature>